<feature type="region of interest" description="Disordered" evidence="1">
    <location>
        <begin position="417"/>
        <end position="440"/>
    </location>
</feature>
<dbReference type="Pfam" id="PF21722">
    <property type="entry name" value="Gly_rich_2"/>
    <property type="match status" value="1"/>
</dbReference>
<dbReference type="Proteomes" id="UP000679848">
    <property type="component" value="Chromosome"/>
</dbReference>
<sequence>MDFTPLEKDMNIISALDDEPNDVGGLTATELKAKFDEGGNAIKDYLNNTVIPEVKVALGDKAGKDELQGLVLGQIPDGTITEDKLSEELKEQIGSMAPASDVFTKEETLSPETAALYELDDTAAPDDVFIILALGAGKYGYGITVKYPDGTPAAGLSVTGVTGRLGEAIITDENGYFLAVSENNKISFSIKSPYFDIANISNQAVNAAGVLTRQTVEFAYKTYEDYILLTTSQVMKFSRAYKLDLTAVGGGGGSTGVNTKSAFGAGGGGGYVETQLDIDVDTSDKLTVTIGAGGSIHYITNATTAGNPGGHTAVDKGSIRLVSAYGGTGSGVNNGVPFQGTGNGNGGVRSNSVVNPTNGTGFIFNDASLGLAGGGGGGGFLAGAGQTEMRGGTPNGANGGYVDTNNNTAYRAGSAGVGGGGGAGGSQQISTKADASPGGTGGVYIRFKSA</sequence>
<dbReference type="EMBL" id="AP023420">
    <property type="protein sequence ID" value="BCK85362.1"/>
    <property type="molecule type" value="Genomic_DNA"/>
</dbReference>
<gene>
    <name evidence="3" type="ORF">MM59RIKEN_26810</name>
</gene>
<accession>A0A810QH64</accession>
<feature type="domain" description="Glycine-rich" evidence="2">
    <location>
        <begin position="238"/>
        <end position="447"/>
    </location>
</feature>
<evidence type="ECO:0000256" key="1">
    <source>
        <dbReference type="SAM" id="MobiDB-lite"/>
    </source>
</evidence>
<dbReference type="AlphaFoldDB" id="A0A810QH64"/>
<name>A0A810QH64_9FIRM</name>
<dbReference type="KEGG" id="pfaa:MM59RIKEN_26810"/>
<organism evidence="3 4">
    <name type="scientific">Pusillibacter faecalis</name>
    <dbReference type="NCBI Taxonomy" id="2714358"/>
    <lineage>
        <taxon>Bacteria</taxon>
        <taxon>Bacillati</taxon>
        <taxon>Bacillota</taxon>
        <taxon>Clostridia</taxon>
        <taxon>Eubacteriales</taxon>
        <taxon>Oscillospiraceae</taxon>
        <taxon>Pusillibacter</taxon>
    </lineage>
</organism>
<proteinExistence type="predicted"/>
<evidence type="ECO:0000313" key="3">
    <source>
        <dbReference type="EMBL" id="BCK85362.1"/>
    </source>
</evidence>
<dbReference type="InterPro" id="IPR049304">
    <property type="entry name" value="Gly_rich_dom"/>
</dbReference>
<evidence type="ECO:0000259" key="2">
    <source>
        <dbReference type="Pfam" id="PF21722"/>
    </source>
</evidence>
<protein>
    <recommendedName>
        <fullName evidence="2">Glycine-rich domain-containing protein</fullName>
    </recommendedName>
</protein>
<dbReference type="RefSeq" id="WP_213543497.1">
    <property type="nucleotide sequence ID" value="NZ_AP023420.1"/>
</dbReference>
<evidence type="ECO:0000313" key="4">
    <source>
        <dbReference type="Proteomes" id="UP000679848"/>
    </source>
</evidence>
<reference evidence="3" key="1">
    <citation type="submission" date="2020-09" db="EMBL/GenBank/DDBJ databases">
        <title>New species isolated from human feces.</title>
        <authorList>
            <person name="Kitahara M."/>
            <person name="Shigeno Y."/>
            <person name="Shime M."/>
            <person name="Matsumoto Y."/>
            <person name="Nakamura S."/>
            <person name="Motooka D."/>
            <person name="Fukuoka S."/>
            <person name="Nishikawa H."/>
            <person name="Benno Y."/>
        </authorList>
    </citation>
    <scope>NUCLEOTIDE SEQUENCE</scope>
    <source>
        <strain evidence="3">MM59</strain>
    </source>
</reference>
<keyword evidence="4" id="KW-1185">Reference proteome</keyword>